<evidence type="ECO:0000256" key="3">
    <source>
        <dbReference type="ARBA" id="ARBA00022748"/>
    </source>
</evidence>
<feature type="transmembrane region" description="Helical" evidence="7">
    <location>
        <begin position="485"/>
        <end position="508"/>
    </location>
</feature>
<dbReference type="Pfam" id="PF13899">
    <property type="entry name" value="Thioredoxin_7"/>
    <property type="match status" value="1"/>
</dbReference>
<dbReference type="CDD" id="cd02953">
    <property type="entry name" value="DsbDgamma"/>
    <property type="match status" value="1"/>
</dbReference>
<gene>
    <name evidence="11" type="ORF">SAMN04488011_11230</name>
</gene>
<feature type="chain" id="PRO_5011628724" evidence="8">
    <location>
        <begin position="23"/>
        <end position="693"/>
    </location>
</feature>
<proteinExistence type="predicted"/>
<feature type="transmembrane region" description="Helical" evidence="7">
    <location>
        <begin position="514"/>
        <end position="536"/>
    </location>
</feature>
<dbReference type="InterPro" id="IPR028250">
    <property type="entry name" value="DsbDN"/>
</dbReference>
<accession>A0A1H8LY63</accession>
<feature type="transmembrane region" description="Helical" evidence="7">
    <location>
        <begin position="543"/>
        <end position="562"/>
    </location>
</feature>
<keyword evidence="12" id="KW-1185">Reference proteome</keyword>
<dbReference type="InterPro" id="IPR036249">
    <property type="entry name" value="Thioredoxin-like_sf"/>
</dbReference>
<feature type="transmembrane region" description="Helical" evidence="7">
    <location>
        <begin position="453"/>
        <end position="473"/>
    </location>
</feature>
<evidence type="ECO:0000256" key="5">
    <source>
        <dbReference type="ARBA" id="ARBA00023136"/>
    </source>
</evidence>
<feature type="transmembrane region" description="Helical" evidence="7">
    <location>
        <begin position="420"/>
        <end position="447"/>
    </location>
</feature>
<dbReference type="Pfam" id="PF02683">
    <property type="entry name" value="DsbD_TM"/>
    <property type="match status" value="1"/>
</dbReference>
<dbReference type="GO" id="GO:0016020">
    <property type="term" value="C:membrane"/>
    <property type="evidence" value="ECO:0007669"/>
    <property type="project" value="UniProtKB-SubCell"/>
</dbReference>
<feature type="transmembrane region" description="Helical" evidence="7">
    <location>
        <begin position="291"/>
        <end position="315"/>
    </location>
</feature>
<evidence type="ECO:0000313" key="12">
    <source>
        <dbReference type="Proteomes" id="UP000199372"/>
    </source>
</evidence>
<evidence type="ECO:0000256" key="4">
    <source>
        <dbReference type="ARBA" id="ARBA00022989"/>
    </source>
</evidence>
<keyword evidence="3" id="KW-0201">Cytochrome c-type biogenesis</keyword>
<evidence type="ECO:0000256" key="6">
    <source>
        <dbReference type="ARBA" id="ARBA00023284"/>
    </source>
</evidence>
<dbReference type="OrthoDB" id="9811036at2"/>
<dbReference type="Gene3D" id="3.40.30.10">
    <property type="entry name" value="Glutaredoxin"/>
    <property type="match status" value="1"/>
</dbReference>
<dbReference type="Proteomes" id="UP000199372">
    <property type="component" value="Unassembled WGS sequence"/>
</dbReference>
<dbReference type="EMBL" id="FOCM01000012">
    <property type="protein sequence ID" value="SEO10084.1"/>
    <property type="molecule type" value="Genomic_DNA"/>
</dbReference>
<dbReference type="InterPro" id="IPR035671">
    <property type="entry name" value="DsbD_gamma"/>
</dbReference>
<dbReference type="GO" id="GO:0015035">
    <property type="term" value="F:protein-disulfide reductase activity"/>
    <property type="evidence" value="ECO:0007669"/>
    <property type="project" value="TreeGrafter"/>
</dbReference>
<feature type="domain" description="Cytochrome C biogenesis protein transmembrane" evidence="9">
    <location>
        <begin position="293"/>
        <end position="507"/>
    </location>
</feature>
<keyword evidence="6" id="KW-0676">Redox-active center</keyword>
<evidence type="ECO:0000256" key="8">
    <source>
        <dbReference type="SAM" id="SignalP"/>
    </source>
</evidence>
<dbReference type="GO" id="GO:0045454">
    <property type="term" value="P:cell redox homeostasis"/>
    <property type="evidence" value="ECO:0007669"/>
    <property type="project" value="TreeGrafter"/>
</dbReference>
<feature type="signal peptide" evidence="8">
    <location>
        <begin position="1"/>
        <end position="22"/>
    </location>
</feature>
<evidence type="ECO:0000256" key="7">
    <source>
        <dbReference type="SAM" id="Phobius"/>
    </source>
</evidence>
<dbReference type="PROSITE" id="PS00194">
    <property type="entry name" value="THIOREDOXIN_1"/>
    <property type="match status" value="1"/>
</dbReference>
<keyword evidence="5 7" id="KW-0472">Membrane</keyword>
<feature type="transmembrane region" description="Helical" evidence="7">
    <location>
        <begin position="376"/>
        <end position="399"/>
    </location>
</feature>
<name>A0A1H8LY63_9RHOB</name>
<dbReference type="GO" id="GO:0017004">
    <property type="term" value="P:cytochrome complex assembly"/>
    <property type="evidence" value="ECO:0007669"/>
    <property type="project" value="UniProtKB-KW"/>
</dbReference>
<keyword evidence="8" id="KW-0732">Signal</keyword>
<dbReference type="PANTHER" id="PTHR32234:SF3">
    <property type="entry name" value="SUPPRESSION OF COPPER SENSITIVITY PROTEIN"/>
    <property type="match status" value="1"/>
</dbReference>
<evidence type="ECO:0000256" key="2">
    <source>
        <dbReference type="ARBA" id="ARBA00022692"/>
    </source>
</evidence>
<dbReference type="InterPro" id="IPR003834">
    <property type="entry name" value="Cyt_c_assmbl_TM_dom"/>
</dbReference>
<organism evidence="11 12">
    <name type="scientific">Palleronia pelagia</name>
    <dbReference type="NCBI Taxonomy" id="387096"/>
    <lineage>
        <taxon>Bacteria</taxon>
        <taxon>Pseudomonadati</taxon>
        <taxon>Pseudomonadota</taxon>
        <taxon>Alphaproteobacteria</taxon>
        <taxon>Rhodobacterales</taxon>
        <taxon>Roseobacteraceae</taxon>
        <taxon>Palleronia</taxon>
    </lineage>
</organism>
<evidence type="ECO:0000256" key="1">
    <source>
        <dbReference type="ARBA" id="ARBA00004141"/>
    </source>
</evidence>
<comment type="subcellular location">
    <subcellularLocation>
        <location evidence="1">Membrane</location>
        <topology evidence="1">Multi-pass membrane protein</topology>
    </subcellularLocation>
</comment>
<feature type="transmembrane region" description="Helical" evidence="7">
    <location>
        <begin position="336"/>
        <end position="356"/>
    </location>
</feature>
<reference evidence="12" key="1">
    <citation type="submission" date="2016-10" db="EMBL/GenBank/DDBJ databases">
        <authorList>
            <person name="Varghese N."/>
            <person name="Submissions S."/>
        </authorList>
    </citation>
    <scope>NUCLEOTIDE SEQUENCE [LARGE SCALE GENOMIC DNA]</scope>
    <source>
        <strain evidence="12">DSM 26893</strain>
    </source>
</reference>
<keyword evidence="4 7" id="KW-1133">Transmembrane helix</keyword>
<dbReference type="Pfam" id="PF11412">
    <property type="entry name" value="DsbD_N"/>
    <property type="match status" value="1"/>
</dbReference>
<evidence type="ECO:0000313" key="11">
    <source>
        <dbReference type="EMBL" id="SEO10084.1"/>
    </source>
</evidence>
<dbReference type="InterPro" id="IPR017937">
    <property type="entry name" value="Thioredoxin_CS"/>
</dbReference>
<dbReference type="SUPFAM" id="SSF52833">
    <property type="entry name" value="Thioredoxin-like"/>
    <property type="match status" value="1"/>
</dbReference>
<feature type="domain" description="Thiol:disulfide interchange protein DsbD N-terminal" evidence="10">
    <location>
        <begin position="48"/>
        <end position="148"/>
    </location>
</feature>
<protein>
    <submittedName>
        <fullName evidence="11">Suppressor for copper-sensitivity B</fullName>
    </submittedName>
</protein>
<dbReference type="PANTHER" id="PTHR32234">
    <property type="entry name" value="THIOL:DISULFIDE INTERCHANGE PROTEIN DSBD"/>
    <property type="match status" value="1"/>
</dbReference>
<dbReference type="AlphaFoldDB" id="A0A1H8LY63"/>
<evidence type="ECO:0000259" key="10">
    <source>
        <dbReference type="Pfam" id="PF11412"/>
    </source>
</evidence>
<keyword evidence="2 7" id="KW-0812">Transmembrane</keyword>
<sequence>MMARNLVRALSVALFLASPMQAATSETVSSGPIDAQLFVAEDGIAPDASTLSAALRIELEEGWKTYWRSPGEVGIPPTVNWEASKNVAEVEFLWPAPERFRAFGIENFGYKDEVAFPLRISLQEPGVPTRLAGTVDLLVCSDICVPESFDLALDIPAGTGIDRVSAELIAAANNRVPDAGGAGMGDAQAFIDTDGQTLTVQIQSEVPFRTPDVFAELGSFTAFGAPDIRLGDGDRTLWASVPILARQDDVRDIALTVTDGDRASTIVPDWTERAPPPPFTIATAAPGIGTLAWIALVALLGGAILNVMPCVLPVLSIKVASAMQARARGEDHVRRGFLVSASGVLAFMWLLAAALIALKAAGYAVGWGLQFQNPVFLVAMIVVLVLFAANLFGVFEISLPQSWMTRLAREEGRSGHAGDFATGAFAAILATPCSAPLLGTAVAFSLAGRALDVFVVFTALGVGLALPYLALAARPGLVRRLPKPGPWMIALKAVLGSLLALTAAWLLWVLSGVAGVSTFRIVAGASVLLLVVLALSSRLPRNLAVGTALAVVAGTLAVPVLVPQDTAQASIATNWVPFDRAEIPVHVSRGHVVFVDVTADWCLTCKANKALVLDRGAVSGALARQDVIAMQADWTRPDPAIGRYLEANGRYGIPFNAVYGPGAPEGIALPELLTEAAVMDALDTASDRIVAER</sequence>
<evidence type="ECO:0000259" key="9">
    <source>
        <dbReference type="Pfam" id="PF02683"/>
    </source>
</evidence>